<dbReference type="InterPro" id="IPR050682">
    <property type="entry name" value="ModA/WtpA"/>
</dbReference>
<evidence type="ECO:0000313" key="7">
    <source>
        <dbReference type="EMBL" id="SEM67847.1"/>
    </source>
</evidence>
<organism evidence="7 8">
    <name type="scientific">Lihuaxuella thermophila</name>
    <dbReference type="NCBI Taxonomy" id="1173111"/>
    <lineage>
        <taxon>Bacteria</taxon>
        <taxon>Bacillati</taxon>
        <taxon>Bacillota</taxon>
        <taxon>Bacilli</taxon>
        <taxon>Bacillales</taxon>
        <taxon>Thermoactinomycetaceae</taxon>
        <taxon>Lihuaxuella</taxon>
    </lineage>
</organism>
<dbReference type="PIRSF" id="PIRSF004846">
    <property type="entry name" value="ModA"/>
    <property type="match status" value="1"/>
</dbReference>
<protein>
    <submittedName>
        <fullName evidence="7">Molybdate transport system substrate-binding protein</fullName>
    </submittedName>
</protein>
<dbReference type="GO" id="GO:1901359">
    <property type="term" value="F:tungstate binding"/>
    <property type="evidence" value="ECO:0007669"/>
    <property type="project" value="UniProtKB-ARBA"/>
</dbReference>
<name>A0A1H8AE78_9BACL</name>
<dbReference type="PANTHER" id="PTHR30632:SF0">
    <property type="entry name" value="SULFATE-BINDING PROTEIN"/>
    <property type="match status" value="1"/>
</dbReference>
<feature type="transmembrane region" description="Helical" evidence="6">
    <location>
        <begin position="20"/>
        <end position="37"/>
    </location>
</feature>
<evidence type="ECO:0000256" key="3">
    <source>
        <dbReference type="ARBA" id="ARBA00022723"/>
    </source>
</evidence>
<keyword evidence="6" id="KW-0812">Transmembrane</keyword>
<evidence type="ECO:0000256" key="2">
    <source>
        <dbReference type="ARBA" id="ARBA00022505"/>
    </source>
</evidence>
<dbReference type="PANTHER" id="PTHR30632">
    <property type="entry name" value="MOLYBDATE-BINDING PERIPLASMIC PROTEIN"/>
    <property type="match status" value="1"/>
</dbReference>
<dbReference type="EMBL" id="FOCQ01000001">
    <property type="protein sequence ID" value="SEM67847.1"/>
    <property type="molecule type" value="Genomic_DNA"/>
</dbReference>
<dbReference type="STRING" id="1173111.SAMN05444955_10143"/>
<accession>A0A1H8AE78</accession>
<dbReference type="GO" id="GO:0046872">
    <property type="term" value="F:metal ion binding"/>
    <property type="evidence" value="ECO:0007669"/>
    <property type="project" value="UniProtKB-KW"/>
</dbReference>
<evidence type="ECO:0000256" key="6">
    <source>
        <dbReference type="SAM" id="Phobius"/>
    </source>
</evidence>
<keyword evidence="2 5" id="KW-0500">Molybdenum</keyword>
<evidence type="ECO:0000256" key="1">
    <source>
        <dbReference type="ARBA" id="ARBA00009175"/>
    </source>
</evidence>
<dbReference type="GO" id="GO:0030973">
    <property type="term" value="F:molybdate ion binding"/>
    <property type="evidence" value="ECO:0007669"/>
    <property type="project" value="TreeGrafter"/>
</dbReference>
<dbReference type="FunFam" id="3.40.190.10:FF:000035">
    <property type="entry name" value="Molybdate ABC transporter substrate-binding protein"/>
    <property type="match status" value="1"/>
</dbReference>
<evidence type="ECO:0000256" key="5">
    <source>
        <dbReference type="PIRSR" id="PIRSR004846-1"/>
    </source>
</evidence>
<dbReference type="SUPFAM" id="SSF53850">
    <property type="entry name" value="Periplasmic binding protein-like II"/>
    <property type="match status" value="1"/>
</dbReference>
<dbReference type="AlphaFoldDB" id="A0A1H8AE78"/>
<feature type="binding site" evidence="5">
    <location>
        <position position="55"/>
    </location>
    <ligand>
        <name>molybdate</name>
        <dbReference type="ChEBI" id="CHEBI:36264"/>
    </ligand>
</feature>
<evidence type="ECO:0000313" key="8">
    <source>
        <dbReference type="Proteomes" id="UP000199695"/>
    </source>
</evidence>
<feature type="binding site" evidence="5">
    <location>
        <position position="192"/>
    </location>
    <ligand>
        <name>molybdate</name>
        <dbReference type="ChEBI" id="CHEBI:36264"/>
    </ligand>
</feature>
<keyword evidence="6" id="KW-0472">Membrane</keyword>
<dbReference type="Gene3D" id="3.40.190.10">
    <property type="entry name" value="Periplasmic binding protein-like II"/>
    <property type="match status" value="2"/>
</dbReference>
<comment type="similarity">
    <text evidence="1">Belongs to the bacterial solute-binding protein ModA family.</text>
</comment>
<keyword evidence="4" id="KW-0732">Signal</keyword>
<feature type="binding site" evidence="5">
    <location>
        <position position="210"/>
    </location>
    <ligand>
        <name>molybdate</name>
        <dbReference type="ChEBI" id="CHEBI:36264"/>
    </ligand>
</feature>
<feature type="binding site" evidence="5">
    <location>
        <position position="83"/>
    </location>
    <ligand>
        <name>molybdate</name>
        <dbReference type="ChEBI" id="CHEBI:36264"/>
    </ligand>
</feature>
<dbReference type="NCBIfam" id="TIGR01256">
    <property type="entry name" value="modA"/>
    <property type="match status" value="1"/>
</dbReference>
<dbReference type="Proteomes" id="UP000199695">
    <property type="component" value="Unassembled WGS sequence"/>
</dbReference>
<evidence type="ECO:0000256" key="4">
    <source>
        <dbReference type="ARBA" id="ARBA00022729"/>
    </source>
</evidence>
<keyword evidence="8" id="KW-1185">Reference proteome</keyword>
<feature type="binding site" evidence="5">
    <location>
        <position position="165"/>
    </location>
    <ligand>
        <name>molybdate</name>
        <dbReference type="ChEBI" id="CHEBI:36264"/>
    </ligand>
</feature>
<keyword evidence="3 5" id="KW-0479">Metal-binding</keyword>
<gene>
    <name evidence="7" type="ORF">SAMN05444955_10143</name>
</gene>
<reference evidence="7 8" key="1">
    <citation type="submission" date="2016-10" db="EMBL/GenBank/DDBJ databases">
        <authorList>
            <person name="de Groot N.N."/>
        </authorList>
    </citation>
    <scope>NUCLEOTIDE SEQUENCE [LARGE SCALE GENOMIC DNA]</scope>
    <source>
        <strain evidence="7 8">DSM 46701</strain>
    </source>
</reference>
<dbReference type="OrthoDB" id="9785015at2"/>
<dbReference type="Pfam" id="PF13531">
    <property type="entry name" value="SBP_bac_11"/>
    <property type="match status" value="1"/>
</dbReference>
<proteinExistence type="inferred from homology"/>
<dbReference type="InterPro" id="IPR005950">
    <property type="entry name" value="ModA"/>
</dbReference>
<keyword evidence="6" id="KW-1133">Transmembrane helix</keyword>
<sequence>MEIFPFPHTAHKEVHSDPGMRKILAIFFMIIFVLYSVTGCSTMDKVPVIVSAPASMSNVLLAISQQYEKLHPQVDIKLNFGSSGALKRQIEKGAAVDVFISAGKLEMDALSKQGRIDSDTIHNFAENELVLIRPAQTANPVRSLQDLNKNEVKRISIGEPNSVPAGRYAFQSLKHLRLWNDLQPKLVFAKDVRQVLTYVETKNVDAGIVYRTDALSSRKVAIVEQLDSASHEKILYCTGIVKNAAHHPEALQFQQYLLSKEAGYILVKNGFLPLRHQRW</sequence>
<dbReference type="GO" id="GO:0015689">
    <property type="term" value="P:molybdate ion transport"/>
    <property type="evidence" value="ECO:0007669"/>
    <property type="project" value="InterPro"/>
</dbReference>